<dbReference type="PANTHER" id="PTHR33744:SF1">
    <property type="entry name" value="DNA-BINDING TRANSCRIPTIONAL ACTIVATOR ADER"/>
    <property type="match status" value="1"/>
</dbReference>
<evidence type="ECO:0000313" key="4">
    <source>
        <dbReference type="Proteomes" id="UP000003204"/>
    </source>
</evidence>
<dbReference type="InterPro" id="IPR012914">
    <property type="entry name" value="PucR_dom"/>
</dbReference>
<feature type="domain" description="PucR C-terminal helix-turn-helix" evidence="2">
    <location>
        <begin position="421"/>
        <end position="479"/>
    </location>
</feature>
<dbReference type="EMBL" id="ACYS02000102">
    <property type="protein sequence ID" value="EGJ68049.1"/>
    <property type="molecule type" value="Genomic_DNA"/>
</dbReference>
<evidence type="ECO:0000259" key="1">
    <source>
        <dbReference type="Pfam" id="PF07905"/>
    </source>
</evidence>
<evidence type="ECO:0000313" key="3">
    <source>
        <dbReference type="EMBL" id="EGJ68049.1"/>
    </source>
</evidence>
<evidence type="ECO:0000259" key="2">
    <source>
        <dbReference type="Pfam" id="PF13556"/>
    </source>
</evidence>
<dbReference type="Pfam" id="PF13556">
    <property type="entry name" value="HTH_30"/>
    <property type="match status" value="1"/>
</dbReference>
<dbReference type="InterPro" id="IPR051448">
    <property type="entry name" value="CdaR-like_regulators"/>
</dbReference>
<gene>
    <name evidence="3" type="ORF">HMPREF0022_02211</name>
</gene>
<sequence>MYDEKSRMLMITIDELVKNNNLGLTFKSGRSGGKRIVKWAHAVDLPDPWHWISPGTLVMTTGGGLPTEPFEQIEWLRQLAEAQASALVIAPRDFAPSITQEMLDEATDLGFPILGASFDLEFLRLARLVIESVLQAQRDRFDAGNKLFQVYTDALWESSQLDERLQIIGQKLSLNLQILDNETLTPIFNFSTPVQKDNVPYSVKIPGRTQTTLNIINKESRFFDETFLPRILAGLLSIELEREMIDRDGIREEGEALFDDLLNGEIEFGAAKIMLERRGLLGKLVTIAIDPSNKGSRQYTDIHHIPEFYKIYPLFSRDENRIFAVLPDDSNLLNALINYFGKGTKIGISSPITAMLGFKESIFQSCLALGRIKESQTDLIHYNHLDLELALGPKTVAEARAVVGHYFGRILEYEQTNSLPLLKTLAVFLKYDGNWKVTASKLDIHRQTLVYRLKVIEELTGIKPTTSLGITRFWIALEAAKTIGLLQDS</sequence>
<dbReference type="Proteomes" id="UP000003204">
    <property type="component" value="Unassembled WGS sequence"/>
</dbReference>
<feature type="domain" description="Purine catabolism PurC-like" evidence="1">
    <location>
        <begin position="16"/>
        <end position="131"/>
    </location>
</feature>
<dbReference type="PANTHER" id="PTHR33744">
    <property type="entry name" value="CARBOHYDRATE DIACID REGULATOR"/>
    <property type="match status" value="1"/>
</dbReference>
<organism evidence="3 4">
    <name type="scientific">Acinetobacter baumannii 6014059</name>
    <dbReference type="NCBI Taxonomy" id="525242"/>
    <lineage>
        <taxon>Bacteria</taxon>
        <taxon>Pseudomonadati</taxon>
        <taxon>Pseudomonadota</taxon>
        <taxon>Gammaproteobacteria</taxon>
        <taxon>Moraxellales</taxon>
        <taxon>Moraxellaceae</taxon>
        <taxon>Acinetobacter</taxon>
        <taxon>Acinetobacter calcoaceticus/baumannii complex</taxon>
    </lineage>
</organism>
<protein>
    <submittedName>
        <fullName evidence="3">Purine catabolism regulatory protein-like family protein</fullName>
    </submittedName>
</protein>
<name>A0A828SJD3_ACIBA</name>
<dbReference type="InterPro" id="IPR025736">
    <property type="entry name" value="PucR_C-HTH_dom"/>
</dbReference>
<dbReference type="Pfam" id="PF07905">
    <property type="entry name" value="PucR"/>
    <property type="match status" value="1"/>
</dbReference>
<reference evidence="3 4" key="1">
    <citation type="submission" date="2011-04" db="EMBL/GenBank/DDBJ databases">
        <authorList>
            <person name="Weinstock G."/>
            <person name="Sodergren E."/>
            <person name="Clifton S."/>
            <person name="Fulton L."/>
            <person name="Fulton B."/>
            <person name="Courtney L."/>
            <person name="Fronick C."/>
            <person name="Harrison M."/>
            <person name="Strong C."/>
            <person name="Farmer C."/>
            <person name="Delahaunty K."/>
            <person name="Markovic C."/>
            <person name="Hall O."/>
            <person name="Minx P."/>
            <person name="Tomlinson C."/>
            <person name="Mitreva M."/>
            <person name="Hou S."/>
            <person name="Chen J."/>
            <person name="Wollam A."/>
            <person name="Pepin K.H."/>
            <person name="Johnson M."/>
            <person name="Bhonagiri V."/>
            <person name="Zhang X."/>
            <person name="Suruliraj S."/>
            <person name="Warren W."/>
            <person name="Chinwalla A."/>
            <person name="Mardis E.R."/>
            <person name="Wilson R.K."/>
        </authorList>
    </citation>
    <scope>NUCLEOTIDE SEQUENCE [LARGE SCALE GENOMIC DNA]</scope>
    <source>
        <strain evidence="3 4">6014059</strain>
    </source>
</reference>
<dbReference type="AlphaFoldDB" id="A0A828SJD3"/>
<accession>A0A828SJD3</accession>
<comment type="caution">
    <text evidence="3">The sequence shown here is derived from an EMBL/GenBank/DDBJ whole genome shotgun (WGS) entry which is preliminary data.</text>
</comment>
<dbReference type="InterPro" id="IPR042070">
    <property type="entry name" value="PucR_C-HTH_sf"/>
</dbReference>
<proteinExistence type="predicted"/>
<dbReference type="Gene3D" id="1.10.10.2840">
    <property type="entry name" value="PucR C-terminal helix-turn-helix domain"/>
    <property type="match status" value="1"/>
</dbReference>